<dbReference type="InterPro" id="IPR044998">
    <property type="entry name" value="Timeless"/>
</dbReference>
<keyword evidence="4" id="KW-0131">Cell cycle</keyword>
<organism evidence="7 8">
    <name type="scientific">Choanephora cucurbitarum</name>
    <dbReference type="NCBI Taxonomy" id="101091"/>
    <lineage>
        <taxon>Eukaryota</taxon>
        <taxon>Fungi</taxon>
        <taxon>Fungi incertae sedis</taxon>
        <taxon>Mucoromycota</taxon>
        <taxon>Mucoromycotina</taxon>
        <taxon>Mucoromycetes</taxon>
        <taxon>Mucorales</taxon>
        <taxon>Mucorineae</taxon>
        <taxon>Choanephoraceae</taxon>
        <taxon>Choanephoroideae</taxon>
        <taxon>Choanephora</taxon>
    </lineage>
</organism>
<evidence type="ECO:0000256" key="1">
    <source>
        <dbReference type="ARBA" id="ARBA00004123"/>
    </source>
</evidence>
<dbReference type="Proteomes" id="UP000093000">
    <property type="component" value="Unassembled WGS sequence"/>
</dbReference>
<feature type="region of interest" description="Disordered" evidence="5">
    <location>
        <begin position="568"/>
        <end position="597"/>
    </location>
</feature>
<keyword evidence="3" id="KW-0539">Nucleus</keyword>
<comment type="caution">
    <text evidence="7">The sequence shown here is derived from an EMBL/GenBank/DDBJ whole genome shotgun (WGS) entry which is preliminary data.</text>
</comment>
<dbReference type="GO" id="GO:0043111">
    <property type="term" value="P:replication fork arrest"/>
    <property type="evidence" value="ECO:0007669"/>
    <property type="project" value="TreeGrafter"/>
</dbReference>
<evidence type="ECO:0000256" key="3">
    <source>
        <dbReference type="ARBA" id="ARBA00023242"/>
    </source>
</evidence>
<dbReference type="PANTHER" id="PTHR22940:SF4">
    <property type="entry name" value="PROTEIN TIMELESS HOMOLOG"/>
    <property type="match status" value="1"/>
</dbReference>
<dbReference type="GO" id="GO:0003677">
    <property type="term" value="F:DNA binding"/>
    <property type="evidence" value="ECO:0007669"/>
    <property type="project" value="TreeGrafter"/>
</dbReference>
<dbReference type="FunCoup" id="A0A1C7NGB0">
    <property type="interactions" value="123"/>
</dbReference>
<proteinExistence type="predicted"/>
<evidence type="ECO:0000313" key="7">
    <source>
        <dbReference type="EMBL" id="OBZ88075.1"/>
    </source>
</evidence>
<sequence length="749" mass="88424">MENDESDVKTYILNVCSAIGGMEEIMQPDGSIQQIYCVGDEALACLRDLKKAIRIDSQNSEKTVLNALAECNVVETDIVPLILSFSDQQSDVAHRFILACVELLVPMTWPVEQRLHQDDGDVEEEEEEPNALQYYRKYKAGLLKEGVFETILQLVMRSVRIPHRNRSIVDHTTIRLGLYLFRNLTAIPDLNMPQSGTIEQIRLSHMQEMLMIRYYESDIIEFLLTIASNSDRQEDTSDWNVLVLESLYNLLKSIDPKDVYAYRFADNGRKADMQEISKKLSHLLSEESSTKRRKTKHVPTRHNRFGGTYVMAWDGKQRVSHKQEGGYADYDYLLETEKKKSRVGKRKLEDKMRYRKVYQDAKALMYLRLTAQSFLFSCFNAFCGSIIKDIQREDPKIMKQDYARFFFTMRWFLEYHSFEQHATDARKKQNHLEDNEMLNEWDMKDFDFALVAAALDLKTVLFCLRHMRMKLEDKQWFDVQMVTDCLRQILVSMNAMHASDVEEYRKVAEHIQSNLYYEQTSLDLFVDLIRRYKIQSYGYLKSVILFTHVLLRSLDNYKKGKKVVFVRKRQQKKKKKPSEQEQEGEGPRDQVVDNEEEEEEYDEAEYQSFKDSVFNFEAFEKKFITYEIVNVYCSLLECYEELQSEHFVCIASMFHRMMVKRNTEYLFWKLPVMELFNRILCDYPRLPESNGLSQLRQFIIYSTRQFFKCAAVYPLAYVEALVPSIQTNRLTWENSVVTHDDRDFTEATE</sequence>
<reference evidence="7 8" key="1">
    <citation type="submission" date="2016-03" db="EMBL/GenBank/DDBJ databases">
        <title>Choanephora cucurbitarum.</title>
        <authorList>
            <person name="Min B."/>
            <person name="Park H."/>
            <person name="Park J.-H."/>
            <person name="Shin H.-D."/>
            <person name="Choi I.-G."/>
        </authorList>
    </citation>
    <scope>NUCLEOTIDE SEQUENCE [LARGE SCALE GENOMIC DNA]</scope>
    <source>
        <strain evidence="7 8">KUS-F28377</strain>
    </source>
</reference>
<keyword evidence="2" id="KW-0236">DNA replication inhibitor</keyword>
<protein>
    <submittedName>
        <fullName evidence="7">Topoisomerase 1-associated factor 1</fullName>
    </submittedName>
</protein>
<evidence type="ECO:0000256" key="2">
    <source>
        <dbReference type="ARBA" id="ARBA00022880"/>
    </source>
</evidence>
<keyword evidence="8" id="KW-1185">Reference proteome</keyword>
<comment type="subcellular location">
    <subcellularLocation>
        <location evidence="1">Nucleus</location>
    </subcellularLocation>
</comment>
<dbReference type="OrthoDB" id="310853at2759"/>
<dbReference type="InParanoid" id="A0A1C7NGB0"/>
<dbReference type="EMBL" id="LUGH01000177">
    <property type="protein sequence ID" value="OBZ88075.1"/>
    <property type="molecule type" value="Genomic_DNA"/>
</dbReference>
<evidence type="ECO:0000256" key="4">
    <source>
        <dbReference type="ARBA" id="ARBA00023306"/>
    </source>
</evidence>
<evidence type="ECO:0000259" key="6">
    <source>
        <dbReference type="Pfam" id="PF04821"/>
    </source>
</evidence>
<dbReference type="GO" id="GO:0000076">
    <property type="term" value="P:DNA replication checkpoint signaling"/>
    <property type="evidence" value="ECO:0007669"/>
    <property type="project" value="TreeGrafter"/>
</dbReference>
<dbReference type="AlphaFoldDB" id="A0A1C7NGB0"/>
<evidence type="ECO:0000313" key="8">
    <source>
        <dbReference type="Proteomes" id="UP000093000"/>
    </source>
</evidence>
<evidence type="ECO:0000256" key="5">
    <source>
        <dbReference type="SAM" id="MobiDB-lite"/>
    </source>
</evidence>
<dbReference type="STRING" id="101091.A0A1C7NGB0"/>
<dbReference type="GO" id="GO:0006281">
    <property type="term" value="P:DNA repair"/>
    <property type="evidence" value="ECO:0007669"/>
    <property type="project" value="TreeGrafter"/>
</dbReference>
<name>A0A1C7NGB0_9FUNG</name>
<gene>
    <name evidence="7" type="primary">TOF1</name>
    <name evidence="7" type="ORF">A0J61_03880</name>
</gene>
<dbReference type="PANTHER" id="PTHR22940">
    <property type="entry name" value="TIMEOUT/TIMELESS-2"/>
    <property type="match status" value="1"/>
</dbReference>
<dbReference type="GO" id="GO:0031298">
    <property type="term" value="C:replication fork protection complex"/>
    <property type="evidence" value="ECO:0007669"/>
    <property type="project" value="TreeGrafter"/>
</dbReference>
<dbReference type="Pfam" id="PF04821">
    <property type="entry name" value="TIMELESS"/>
    <property type="match status" value="1"/>
</dbReference>
<feature type="domain" description="Timeless N-terminal" evidence="6">
    <location>
        <begin position="36"/>
        <end position="311"/>
    </location>
</feature>
<accession>A0A1C7NGB0</accession>
<dbReference type="InterPro" id="IPR006906">
    <property type="entry name" value="Timeless_N"/>
</dbReference>
<dbReference type="GO" id="GO:0016853">
    <property type="term" value="F:isomerase activity"/>
    <property type="evidence" value="ECO:0007669"/>
    <property type="project" value="UniProtKB-KW"/>
</dbReference>
<keyword evidence="7" id="KW-0413">Isomerase</keyword>